<evidence type="ECO:0000256" key="4">
    <source>
        <dbReference type="ARBA" id="ARBA00004667"/>
    </source>
</evidence>
<evidence type="ECO:0000256" key="6">
    <source>
        <dbReference type="ARBA" id="ARBA00011946"/>
    </source>
</evidence>
<dbReference type="FunFam" id="3.30.70.120:FF:000007">
    <property type="entry name" value="ATP phosphoribosyltransferase, chloroplastic"/>
    <property type="match status" value="1"/>
</dbReference>
<dbReference type="InterPro" id="IPR013115">
    <property type="entry name" value="HisG_C"/>
</dbReference>
<comment type="catalytic activity">
    <reaction evidence="1">
        <text>1-(5-phospho-beta-D-ribosyl)-ATP + diphosphate = 5-phospho-alpha-D-ribose 1-diphosphate + ATP</text>
        <dbReference type="Rhea" id="RHEA:18473"/>
        <dbReference type="ChEBI" id="CHEBI:30616"/>
        <dbReference type="ChEBI" id="CHEBI:33019"/>
        <dbReference type="ChEBI" id="CHEBI:58017"/>
        <dbReference type="ChEBI" id="CHEBI:73183"/>
        <dbReference type="EC" id="2.4.2.17"/>
    </reaction>
</comment>
<keyword evidence="13" id="KW-0368">Histidine biosynthesis</keyword>
<evidence type="ECO:0000256" key="15">
    <source>
        <dbReference type="SAM" id="MobiDB-lite"/>
    </source>
</evidence>
<evidence type="ECO:0000313" key="18">
    <source>
        <dbReference type="EMBL" id="KAJ4851223.1"/>
    </source>
</evidence>
<dbReference type="FunFam" id="3.40.190.10:FF:000118">
    <property type="entry name" value="ATP phosphoribosyltransferase 2, chloroplastic"/>
    <property type="match status" value="1"/>
</dbReference>
<evidence type="ECO:0000256" key="12">
    <source>
        <dbReference type="ARBA" id="ARBA00022946"/>
    </source>
</evidence>
<feature type="compositionally biased region" description="Low complexity" evidence="15">
    <location>
        <begin position="12"/>
        <end position="27"/>
    </location>
</feature>
<keyword evidence="19" id="KW-1185">Reference proteome</keyword>
<dbReference type="CDD" id="cd13593">
    <property type="entry name" value="PBP2_HisGL3"/>
    <property type="match status" value="1"/>
</dbReference>
<dbReference type="GO" id="GO:0009507">
    <property type="term" value="C:chloroplast"/>
    <property type="evidence" value="ECO:0007669"/>
    <property type="project" value="UniProtKB-SubCell"/>
</dbReference>
<reference evidence="18" key="2">
    <citation type="journal article" date="2023" name="Plants (Basel)">
        <title>Annotation of the Turnera subulata (Passifloraceae) Draft Genome Reveals the S-Locus Evolved after the Divergence of Turneroideae from Passifloroideae in a Stepwise Manner.</title>
        <authorList>
            <person name="Henning P.M."/>
            <person name="Roalson E.H."/>
            <person name="Mir W."/>
            <person name="McCubbin A.G."/>
            <person name="Shore J.S."/>
        </authorList>
    </citation>
    <scope>NUCLEOTIDE SEQUENCE</scope>
    <source>
        <strain evidence="18">F60SS</strain>
    </source>
</reference>
<dbReference type="PROSITE" id="PS01316">
    <property type="entry name" value="ATP_P_PHORIBOSYLTR"/>
    <property type="match status" value="1"/>
</dbReference>
<dbReference type="Pfam" id="PF08029">
    <property type="entry name" value="HisG_C"/>
    <property type="match status" value="1"/>
</dbReference>
<dbReference type="SUPFAM" id="SSF54913">
    <property type="entry name" value="GlnB-like"/>
    <property type="match status" value="1"/>
</dbReference>
<evidence type="ECO:0000256" key="13">
    <source>
        <dbReference type="ARBA" id="ARBA00023102"/>
    </source>
</evidence>
<evidence type="ECO:0000256" key="8">
    <source>
        <dbReference type="ARBA" id="ARBA00022605"/>
    </source>
</evidence>
<dbReference type="Gene3D" id="3.30.70.120">
    <property type="match status" value="1"/>
</dbReference>
<dbReference type="EMBL" id="JAKUCV010000107">
    <property type="protein sequence ID" value="KAJ4851223.1"/>
    <property type="molecule type" value="Genomic_DNA"/>
</dbReference>
<dbReference type="Pfam" id="PF01634">
    <property type="entry name" value="HisG"/>
    <property type="match status" value="1"/>
</dbReference>
<feature type="region of interest" description="Disordered" evidence="15">
    <location>
        <begin position="10"/>
        <end position="34"/>
    </location>
</feature>
<dbReference type="GO" id="GO:0000105">
    <property type="term" value="P:L-histidine biosynthetic process"/>
    <property type="evidence" value="ECO:0007669"/>
    <property type="project" value="UniProtKB-KW"/>
</dbReference>
<dbReference type="InterPro" id="IPR013820">
    <property type="entry name" value="ATP_PRibTrfase_cat"/>
</dbReference>
<evidence type="ECO:0000256" key="5">
    <source>
        <dbReference type="ARBA" id="ARBA00007955"/>
    </source>
</evidence>
<evidence type="ECO:0000256" key="10">
    <source>
        <dbReference type="ARBA" id="ARBA00022676"/>
    </source>
</evidence>
<evidence type="ECO:0000256" key="3">
    <source>
        <dbReference type="ARBA" id="ARBA00004229"/>
    </source>
</evidence>
<evidence type="ECO:0000256" key="14">
    <source>
        <dbReference type="ARBA" id="ARBA00059284"/>
    </source>
</evidence>
<dbReference type="PANTHER" id="PTHR21403">
    <property type="entry name" value="ATP PHOSPHORIBOSYLTRANSFERASE ATP-PRTASE"/>
    <property type="match status" value="1"/>
</dbReference>
<comment type="similarity">
    <text evidence="5">Belongs to the ATP phosphoribosyltransferase family. Long subfamily.</text>
</comment>
<proteinExistence type="inferred from homology"/>
<evidence type="ECO:0000313" key="19">
    <source>
        <dbReference type="Proteomes" id="UP001141552"/>
    </source>
</evidence>
<comment type="cofactor">
    <cofactor evidence="2">
        <name>Mg(2+)</name>
        <dbReference type="ChEBI" id="CHEBI:18420"/>
    </cofactor>
</comment>
<evidence type="ECO:0000256" key="9">
    <source>
        <dbReference type="ARBA" id="ARBA00022640"/>
    </source>
</evidence>
<evidence type="ECO:0000256" key="11">
    <source>
        <dbReference type="ARBA" id="ARBA00022679"/>
    </source>
</evidence>
<dbReference type="Gene3D" id="3.40.190.10">
    <property type="entry name" value="Periplasmic binding protein-like II"/>
    <property type="match status" value="2"/>
</dbReference>
<evidence type="ECO:0000259" key="16">
    <source>
        <dbReference type="Pfam" id="PF01634"/>
    </source>
</evidence>
<sequence>MSLTRLLYQQCPSPSLPSSSSSSSPVSADRRRLSSSSRSVVRCCCSSSSQSGSSKHVRLGLPSKGRMHNDTLNFLRDCQLPVKLVNPRQYQATIPQISNLEVWFQRPKDIVRKLLSGDLDLGIVGLDTYCEYGLQGSEDLVVVHEALGYGDCRVSLAIPKYGIFEKINSLKELAQLPHWTAEKPLRIATGFTHLGLKFMKDNGLVHVAFSTADGALEAAPAMGVADAILDLVSSGTTLKENYLKEIEGGVVLQSQAVLVARKESLIQRLDARDIAQEVLERFEAHLRAGGQFKVCISSYSDLFAVQVSPLTVTLSAQVIANMRGRSAEEVAGRVLSQTSLSGLQGPTVCPVYCKRNGEVEYYAITVCVPREALYESVQQLRQIGGSGVLIDPVTFIFEEVTPRWLELLKKLKL</sequence>
<dbReference type="AlphaFoldDB" id="A0A9Q0GJ40"/>
<dbReference type="InterPro" id="IPR011322">
    <property type="entry name" value="N-reg_PII-like_a/b"/>
</dbReference>
<keyword evidence="12" id="KW-0809">Transit peptide</keyword>
<keyword evidence="9" id="KW-0934">Plastid</keyword>
<dbReference type="PANTHER" id="PTHR21403:SF8">
    <property type="entry name" value="ATP PHOSPHORIBOSYLTRANSFERASE"/>
    <property type="match status" value="1"/>
</dbReference>
<reference evidence="18" key="1">
    <citation type="submission" date="2022-02" db="EMBL/GenBank/DDBJ databases">
        <authorList>
            <person name="Henning P.M."/>
            <person name="McCubbin A.G."/>
            <person name="Shore J.S."/>
        </authorList>
    </citation>
    <scope>NUCLEOTIDE SEQUENCE</scope>
    <source>
        <strain evidence="18">F60SS</strain>
        <tissue evidence="18">Leaves</tissue>
    </source>
</reference>
<organism evidence="18 19">
    <name type="scientific">Turnera subulata</name>
    <dbReference type="NCBI Taxonomy" id="218843"/>
    <lineage>
        <taxon>Eukaryota</taxon>
        <taxon>Viridiplantae</taxon>
        <taxon>Streptophyta</taxon>
        <taxon>Embryophyta</taxon>
        <taxon>Tracheophyta</taxon>
        <taxon>Spermatophyta</taxon>
        <taxon>Magnoliopsida</taxon>
        <taxon>eudicotyledons</taxon>
        <taxon>Gunneridae</taxon>
        <taxon>Pentapetalae</taxon>
        <taxon>rosids</taxon>
        <taxon>fabids</taxon>
        <taxon>Malpighiales</taxon>
        <taxon>Passifloraceae</taxon>
        <taxon>Turnera</taxon>
    </lineage>
</organism>
<dbReference type="SUPFAM" id="SSF53850">
    <property type="entry name" value="Periplasmic binding protein-like II"/>
    <property type="match status" value="1"/>
</dbReference>
<comment type="pathway">
    <text evidence="4">Amino-acid biosynthesis; L-histidine biosynthesis; L-histidine from 5-phospho-alpha-D-ribose 1-diphosphate: step 1/9.</text>
</comment>
<accession>A0A9Q0GJ40</accession>
<dbReference type="NCBIfam" id="TIGR00070">
    <property type="entry name" value="hisG"/>
    <property type="match status" value="1"/>
</dbReference>
<dbReference type="InterPro" id="IPR001348">
    <property type="entry name" value="ATP_PRibTrfase_HisG"/>
</dbReference>
<keyword evidence="8" id="KW-0028">Amino-acid biosynthesis</keyword>
<keyword evidence="11" id="KW-0808">Transferase</keyword>
<comment type="subcellular location">
    <subcellularLocation>
        <location evidence="3">Plastid</location>
        <location evidence="3">Chloroplast</location>
    </subcellularLocation>
</comment>
<feature type="domain" description="ATP phosphoribosyltransferase catalytic" evidence="16">
    <location>
        <begin position="106"/>
        <end position="282"/>
    </location>
</feature>
<evidence type="ECO:0000256" key="1">
    <source>
        <dbReference type="ARBA" id="ARBA00000915"/>
    </source>
</evidence>
<evidence type="ECO:0000259" key="17">
    <source>
        <dbReference type="Pfam" id="PF08029"/>
    </source>
</evidence>
<dbReference type="OrthoDB" id="2574at2759"/>
<dbReference type="Proteomes" id="UP001141552">
    <property type="component" value="Unassembled WGS sequence"/>
</dbReference>
<dbReference type="GO" id="GO:0003879">
    <property type="term" value="F:ATP phosphoribosyltransferase activity"/>
    <property type="evidence" value="ECO:0007669"/>
    <property type="project" value="UniProtKB-EC"/>
</dbReference>
<evidence type="ECO:0000256" key="2">
    <source>
        <dbReference type="ARBA" id="ARBA00001946"/>
    </source>
</evidence>
<dbReference type="EC" id="2.4.2.17" evidence="6"/>
<dbReference type="InterPro" id="IPR015867">
    <property type="entry name" value="N-reg_PII/ATP_PRibTrfase_C"/>
</dbReference>
<dbReference type="InterPro" id="IPR018198">
    <property type="entry name" value="ATP_PRibTrfase_CS"/>
</dbReference>
<keyword evidence="10 18" id="KW-0328">Glycosyltransferase</keyword>
<comment type="function">
    <text evidence="14">Catalyzes the condensation of ATP and 5-phosphoribose 1-diphosphate to form N'-(5'-phosphoribosyl)-ATP (PR-ATP).</text>
</comment>
<evidence type="ECO:0000256" key="7">
    <source>
        <dbReference type="ARBA" id="ARBA00022528"/>
    </source>
</evidence>
<comment type="caution">
    <text evidence="18">The sequence shown here is derived from an EMBL/GenBank/DDBJ whole genome shotgun (WGS) entry which is preliminary data.</text>
</comment>
<protein>
    <recommendedName>
        <fullName evidence="6">ATP phosphoribosyltransferase</fullName>
        <ecNumber evidence="6">2.4.2.17</ecNumber>
    </recommendedName>
</protein>
<feature type="domain" description="Histidine biosynthesis HisG C-terminal" evidence="17">
    <location>
        <begin position="319"/>
        <end position="392"/>
    </location>
</feature>
<name>A0A9Q0GJ40_9ROSI</name>
<keyword evidence="7" id="KW-0150">Chloroplast</keyword>
<dbReference type="GO" id="GO:0000287">
    <property type="term" value="F:magnesium ion binding"/>
    <property type="evidence" value="ECO:0007669"/>
    <property type="project" value="InterPro"/>
</dbReference>
<gene>
    <name evidence="18" type="primary">HISN1B_2</name>
    <name evidence="18" type="ORF">Tsubulata_041929</name>
</gene>